<dbReference type="EMBL" id="LJHD01000237">
    <property type="protein sequence ID" value="ONI40476.1"/>
    <property type="molecule type" value="Genomic_DNA"/>
</dbReference>
<keyword evidence="2" id="KW-1185">Reference proteome</keyword>
<comment type="caution">
    <text evidence="1">The sequence shown here is derived from an EMBL/GenBank/DDBJ whole genome shotgun (WGS) entry which is preliminary data.</text>
</comment>
<protein>
    <submittedName>
        <fullName evidence="1">Uncharacterized protein</fullName>
    </submittedName>
</protein>
<evidence type="ECO:0000313" key="1">
    <source>
        <dbReference type="EMBL" id="ONI40476.1"/>
    </source>
</evidence>
<evidence type="ECO:0000313" key="2">
    <source>
        <dbReference type="Proteomes" id="UP000188637"/>
    </source>
</evidence>
<sequence length="262" mass="28746">MSSKNKILMGLGIYAGVGMCWLSGLHVYTKVIDDRSISTLSTDVTENDASRAVNIAETFVLSATLNTFDELKQEPTIRQANPIKDVVKPVMSNNVNSEDNLHLQEIISDNYQTMNAIVTFYTGLGIENGGYTEMNAIGGSLEVGSLAAPKDLPFGTSVIIPNLPSDVNTSLFVVDDRGGAIKRISNDTVKLDVYVPRLQNESDGEYYERVNHLGIIHTHVLYYVPTDDSSKTSNIHEILKDIEASVNNANTVKFDELLPSNF</sequence>
<accession>A0ACC8XCM5</accession>
<reference evidence="1" key="1">
    <citation type="submission" date="2016-08" db="EMBL/GenBank/DDBJ databases">
        <authorList>
            <person name="Ngugi D.K."/>
            <person name="Miyake S."/>
            <person name="Stingl U."/>
        </authorList>
    </citation>
    <scope>NUCLEOTIDE SEQUENCE</scope>
    <source>
        <strain evidence="1">SCG-D08WGA-EpuloA1</strain>
    </source>
</reference>
<name>A0ACC8XCM5_9FIRM</name>
<gene>
    <name evidence="1" type="ORF">AN640_08745</name>
</gene>
<organism evidence="1 2">
    <name type="scientific">Candidatus Epulonipiscium fishelsonii</name>
    <dbReference type="NCBI Taxonomy" id="77094"/>
    <lineage>
        <taxon>Bacteria</taxon>
        <taxon>Bacillati</taxon>
        <taxon>Bacillota</taxon>
        <taxon>Clostridia</taxon>
        <taxon>Lachnospirales</taxon>
        <taxon>Lachnospiraceae</taxon>
        <taxon>Candidatus Epulonipiscium</taxon>
    </lineage>
</organism>
<proteinExistence type="predicted"/>
<dbReference type="Proteomes" id="UP000188637">
    <property type="component" value="Unassembled WGS sequence"/>
</dbReference>